<proteinExistence type="predicted"/>
<dbReference type="EMBL" id="QYYH01000260">
    <property type="protein sequence ID" value="RJY01621.1"/>
    <property type="molecule type" value="Genomic_DNA"/>
</dbReference>
<feature type="non-terminal residue" evidence="1">
    <location>
        <position position="426"/>
    </location>
</feature>
<protein>
    <submittedName>
        <fullName evidence="1">Uncharacterized protein</fullName>
    </submittedName>
</protein>
<comment type="caution">
    <text evidence="1">The sequence shown here is derived from an EMBL/GenBank/DDBJ whole genome shotgun (WGS) entry which is preliminary data.</text>
</comment>
<dbReference type="Proteomes" id="UP000273022">
    <property type="component" value="Unassembled WGS sequence"/>
</dbReference>
<dbReference type="AlphaFoldDB" id="A0A3A6SWQ4"/>
<organism evidence="1 2">
    <name type="scientific">Parashewanella spongiae</name>
    <dbReference type="NCBI Taxonomy" id="342950"/>
    <lineage>
        <taxon>Bacteria</taxon>
        <taxon>Pseudomonadati</taxon>
        <taxon>Pseudomonadota</taxon>
        <taxon>Gammaproteobacteria</taxon>
        <taxon>Alteromonadales</taxon>
        <taxon>Shewanellaceae</taxon>
        <taxon>Parashewanella</taxon>
    </lineage>
</organism>
<evidence type="ECO:0000313" key="2">
    <source>
        <dbReference type="Proteomes" id="UP000273022"/>
    </source>
</evidence>
<name>A0A3A6SWQ4_9GAMM</name>
<gene>
    <name evidence="1" type="ORF">D5R81_19885</name>
</gene>
<dbReference type="RefSeq" id="WP_133372236.1">
    <property type="nucleotide sequence ID" value="NZ_ML064843.1"/>
</dbReference>
<sequence>MCNPLGAVSSNTSIAAQLDFQPQQANLESNTVDIDGQLFRVSLLGQYDAFLKFIRDEEVTKNHAELELTDNVAKLPGANFDEKLTGVIMRAEQQGKAILARDTKGREDYFARLEKLKTHIIGQVNFAQQLPDDALLFLVEFSNRLDEMRLWPESQQLLHLGAFPMAVESEGEWRCIDGLRIRLDLCDRPSTTIFNLLCRDQMSDALLKLTSKVKSANRVHLAAAVPWVLTGIDSQKDTHFKLPLHDLCASDIYDLLLTAPEDYHRRLLSSIDDYMELSQQVLSLKEQYLQYENDNLLMEMDGIVERLKGNAWTALLKLAPNHFYDGSQTRESISNEISKRIHTNQQLTHFLKSAFTPEKPELTDYTDNVSHWCEKLYCGDFCALAALVVYCLPVLDKRPLMMCLLSHTWQRLYSDTLCRHLEQLKV</sequence>
<accession>A0A3A6SWQ4</accession>
<reference evidence="1 2" key="1">
    <citation type="submission" date="2018-09" db="EMBL/GenBank/DDBJ databases">
        <title>Phylogeny of the Shewanellaceae, and recommendation for two new genera, Pseudoshewanella and Parashewanella.</title>
        <authorList>
            <person name="Wang G."/>
        </authorList>
    </citation>
    <scope>NUCLEOTIDE SEQUENCE [LARGE SCALE GENOMIC DNA]</scope>
    <source>
        <strain evidence="1 2">KCTC 22492</strain>
    </source>
</reference>
<keyword evidence="2" id="KW-1185">Reference proteome</keyword>
<evidence type="ECO:0000313" key="1">
    <source>
        <dbReference type="EMBL" id="RJY01621.1"/>
    </source>
</evidence>